<name>A0A0D8IZS2_9FIRM</name>
<accession>A0A0D8IZS2</accession>
<dbReference type="Proteomes" id="UP000032483">
    <property type="component" value="Unassembled WGS sequence"/>
</dbReference>
<gene>
    <name evidence="2" type="ORF">TQ39_08435</name>
</gene>
<evidence type="ECO:0000256" key="1">
    <source>
        <dbReference type="SAM" id="MobiDB-lite"/>
    </source>
</evidence>
<dbReference type="RefSeq" id="WP_050005206.1">
    <property type="nucleotide sequence ID" value="NZ_CATXDA010000008.1"/>
</dbReference>
<evidence type="ECO:0000313" key="3">
    <source>
        <dbReference type="Proteomes" id="UP000032483"/>
    </source>
</evidence>
<comment type="caution">
    <text evidence="2">The sequence shown here is derived from an EMBL/GenBank/DDBJ whole genome shotgun (WGS) entry which is preliminary data.</text>
</comment>
<feature type="region of interest" description="Disordered" evidence="1">
    <location>
        <begin position="291"/>
        <end position="353"/>
    </location>
</feature>
<dbReference type="AlphaFoldDB" id="A0A0D8IZS2"/>
<organism evidence="2 3">
    <name type="scientific">Ruthenibacterium lactatiformans</name>
    <dbReference type="NCBI Taxonomy" id="1550024"/>
    <lineage>
        <taxon>Bacteria</taxon>
        <taxon>Bacillati</taxon>
        <taxon>Bacillota</taxon>
        <taxon>Clostridia</taxon>
        <taxon>Eubacteriales</taxon>
        <taxon>Oscillospiraceae</taxon>
        <taxon>Ruthenibacterium</taxon>
    </lineage>
</organism>
<evidence type="ECO:0000313" key="2">
    <source>
        <dbReference type="EMBL" id="KJF40177.1"/>
    </source>
</evidence>
<proteinExistence type="predicted"/>
<feature type="compositionally biased region" description="Low complexity" evidence="1">
    <location>
        <begin position="326"/>
        <end position="341"/>
    </location>
</feature>
<dbReference type="PATRIC" id="fig|1550024.3.peg.1915"/>
<dbReference type="EMBL" id="JXXK01000009">
    <property type="protein sequence ID" value="KJF40177.1"/>
    <property type="molecule type" value="Genomic_DNA"/>
</dbReference>
<reference evidence="2" key="1">
    <citation type="submission" date="2015-02" db="EMBL/GenBank/DDBJ databases">
        <title>A novel member of the family Ruminococcaceae isolated from human feces.</title>
        <authorList>
            <person name="Shkoporov A.N."/>
            <person name="Chaplin A.V."/>
            <person name="Motuzova O.V."/>
            <person name="Kafarskaia L.I."/>
            <person name="Khokhlova E.V."/>
            <person name="Efimov B.A."/>
        </authorList>
    </citation>
    <scope>NUCLEOTIDE SEQUENCE [LARGE SCALE GENOMIC DNA]</scope>
    <source>
        <strain evidence="2">585-1</strain>
    </source>
</reference>
<sequence>MSRAKAFWLGLGCTLAVLLPIYLAVAAVIFTRSAPADTVQSGVPIAQPTLGDEKNFLLMTGPEQPETFVLLRFDALEGNLCSVAIPGETVVLVNGQPATLADAAEQAGPAQAAAALMETLDIEIDNYLYCTADRLVDLAAGFGTARIPLANYMTPEALGQLQLNIPGVQTVSLTPQMLADVLAAGAATPDMQALLRAEGYLAFLRIGGDALADTVPDAVRAVLAQSSTNLTATQIFDYERIFGFLRKEPPQYRAGVLPGTWADGRYELAENSVTVAAAYFKRASSYSAWSGDGVSAAPDSVPQGAAGDTDGQPVSPSAAGGGTGSGSAAAGPGPEEEAGVPPDGGAGPEDDAA</sequence>
<dbReference type="GeneID" id="42856620"/>
<protein>
    <recommendedName>
        <fullName evidence="4">Cell envelope-related transcriptional attenuator domain-containing protein</fullName>
    </recommendedName>
</protein>
<evidence type="ECO:0008006" key="4">
    <source>
        <dbReference type="Google" id="ProtNLM"/>
    </source>
</evidence>
<keyword evidence="3" id="KW-1185">Reference proteome</keyword>
<dbReference type="Gene3D" id="3.40.630.190">
    <property type="entry name" value="LCP protein"/>
    <property type="match status" value="1"/>
</dbReference>